<organism evidence="3 4">
    <name type="scientific">Fundicoccus culcitae</name>
    <dbReference type="NCBI Taxonomy" id="2969821"/>
    <lineage>
        <taxon>Bacteria</taxon>
        <taxon>Bacillati</taxon>
        <taxon>Bacillota</taxon>
        <taxon>Bacilli</taxon>
        <taxon>Lactobacillales</taxon>
        <taxon>Aerococcaceae</taxon>
        <taxon>Fundicoccus</taxon>
    </lineage>
</organism>
<reference evidence="3 4" key="1">
    <citation type="submission" date="2022-08" db="EMBL/GenBank/DDBJ databases">
        <title>Aerococcaceae sp. nov isolated from spoiled eye mask.</title>
        <authorList>
            <person name="Zhou G."/>
            <person name="Xie X.-B."/>
            <person name="Shi Q.-S."/>
            <person name="Wang Y.-S."/>
            <person name="Wen X."/>
            <person name="Peng H."/>
            <person name="Yang X.-J."/>
            <person name="Tao H.-B."/>
            <person name="Huang X.-M."/>
        </authorList>
    </citation>
    <scope>NUCLEOTIDE SEQUENCE [LARGE SCALE GENOMIC DNA]</scope>
    <source>
        <strain evidence="4">DM20194951</strain>
    </source>
</reference>
<evidence type="ECO:0000259" key="2">
    <source>
        <dbReference type="Pfam" id="PF13529"/>
    </source>
</evidence>
<sequence length="319" mass="35204">MPSNKVNLIASSISIILIVVGVYLIVRLGDLTAQNSVINADTAHFASESDLSEQANLEDFSSSSNEKSIEESETVVLEEELNFNTVLANPPEDQEASKQLINDIIAEDYNDNILLAQDDIVAAINEQNLDTEEMGALFLPENPAQSPNLQAIPQLDVPLLTQKDPEWRDVKYGNDANELMGETGCAILSLAMVHEYLSGSPVSPIDILDWSKENYYVDNHGTSWNIFGDFANQFGYGFINHGDNFYSAINAVQNGEVVVASVLPGYFTDVGHILVIRGYQNGMVYVNDPNDDPDKMYSVQGIDESVFLNEGVNYWSYTN</sequence>
<feature type="domain" description="Peptidase C39-like" evidence="2">
    <location>
        <begin position="155"/>
        <end position="290"/>
    </location>
</feature>
<dbReference type="Proteomes" id="UP001315967">
    <property type="component" value="Chromosome"/>
</dbReference>
<dbReference type="RefSeq" id="WP_313792553.1">
    <property type="nucleotide sequence ID" value="NZ_CP102453.1"/>
</dbReference>
<evidence type="ECO:0000256" key="1">
    <source>
        <dbReference type="SAM" id="Phobius"/>
    </source>
</evidence>
<gene>
    <name evidence="3" type="ORF">NRE15_09030</name>
</gene>
<keyword evidence="1" id="KW-0812">Transmembrane</keyword>
<keyword evidence="1" id="KW-1133">Transmembrane helix</keyword>
<name>A0ABY5P2V2_9LACT</name>
<dbReference type="Pfam" id="PF13529">
    <property type="entry name" value="Peptidase_C39_2"/>
    <property type="match status" value="1"/>
</dbReference>
<feature type="transmembrane region" description="Helical" evidence="1">
    <location>
        <begin position="6"/>
        <end position="26"/>
    </location>
</feature>
<dbReference type="InterPro" id="IPR039564">
    <property type="entry name" value="Peptidase_C39-like"/>
</dbReference>
<protein>
    <submittedName>
        <fullName evidence="3">C39 family peptidase</fullName>
    </submittedName>
</protein>
<proteinExistence type="predicted"/>
<dbReference type="Gene3D" id="3.90.70.10">
    <property type="entry name" value="Cysteine proteinases"/>
    <property type="match status" value="1"/>
</dbReference>
<evidence type="ECO:0000313" key="3">
    <source>
        <dbReference type="EMBL" id="UUX33053.1"/>
    </source>
</evidence>
<accession>A0ABY5P2V2</accession>
<dbReference type="EMBL" id="CP102453">
    <property type="protein sequence ID" value="UUX33053.1"/>
    <property type="molecule type" value="Genomic_DNA"/>
</dbReference>
<keyword evidence="1" id="KW-0472">Membrane</keyword>
<evidence type="ECO:0000313" key="4">
    <source>
        <dbReference type="Proteomes" id="UP001315967"/>
    </source>
</evidence>
<keyword evidence="4" id="KW-1185">Reference proteome</keyword>